<dbReference type="RefSeq" id="WP_131310572.1">
    <property type="nucleotide sequence ID" value="NZ_SJFN01000025.1"/>
</dbReference>
<reference evidence="2 3" key="1">
    <citation type="submission" date="2019-02" db="EMBL/GenBank/DDBJ databases">
        <title>Siculibacillus lacustris gen. nov., sp. nov., a new rosette-forming bacterium isolated from a freshwater crater lake (Lake St. Ana, Romania).</title>
        <authorList>
            <person name="Felfoldi T."/>
            <person name="Marton Z."/>
            <person name="Szabo A."/>
            <person name="Mentes A."/>
            <person name="Boka K."/>
            <person name="Marialigeti K."/>
            <person name="Mathe I."/>
            <person name="Koncz M."/>
            <person name="Schumann P."/>
            <person name="Toth E."/>
        </authorList>
    </citation>
    <scope>NUCLEOTIDE SEQUENCE [LARGE SCALE GENOMIC DNA]</scope>
    <source>
        <strain evidence="2 3">SA-279</strain>
    </source>
</reference>
<feature type="region of interest" description="Disordered" evidence="1">
    <location>
        <begin position="1"/>
        <end position="34"/>
    </location>
</feature>
<name>A0A4Q9VKN5_9HYPH</name>
<evidence type="ECO:0000256" key="1">
    <source>
        <dbReference type="SAM" id="MobiDB-lite"/>
    </source>
</evidence>
<sequence>MTDRNSKTNDDRTSSLRTDCGAEFHGSREPTDVRSPQRSVLCSAIALSVALLTTSPAFAVIGVGEAEIQEQQVERFLLRIIDIHGGDRVWTWDTMIHSCTKTLMYGSAEQDPEQGRVRFTADAQRFLQQCAIVKGFQPRTTPYIEPVRVEPMTYTLQRRIGILGKVLAAWVTDASRQGVTVERRDEECARWIAGQPEWQAMLIKTSGLQVGNESAAVIALLVACAQNKGFEVRPEKIGEPLKSLNEAARAEARAVKNQ</sequence>
<protein>
    <submittedName>
        <fullName evidence="2">Uncharacterized protein</fullName>
    </submittedName>
</protein>
<dbReference type="EMBL" id="SJFN01000025">
    <property type="protein sequence ID" value="TBW35492.1"/>
    <property type="molecule type" value="Genomic_DNA"/>
</dbReference>
<organism evidence="2 3">
    <name type="scientific">Siculibacillus lacustris</name>
    <dbReference type="NCBI Taxonomy" id="1549641"/>
    <lineage>
        <taxon>Bacteria</taxon>
        <taxon>Pseudomonadati</taxon>
        <taxon>Pseudomonadota</taxon>
        <taxon>Alphaproteobacteria</taxon>
        <taxon>Hyphomicrobiales</taxon>
        <taxon>Ancalomicrobiaceae</taxon>
        <taxon>Siculibacillus</taxon>
    </lineage>
</organism>
<dbReference type="Proteomes" id="UP000292781">
    <property type="component" value="Unassembled WGS sequence"/>
</dbReference>
<dbReference type="AlphaFoldDB" id="A0A4Q9VKN5"/>
<proteinExistence type="predicted"/>
<gene>
    <name evidence="2" type="ORF">EYW49_15815</name>
</gene>
<accession>A0A4Q9VKN5</accession>
<evidence type="ECO:0000313" key="2">
    <source>
        <dbReference type="EMBL" id="TBW35492.1"/>
    </source>
</evidence>
<keyword evidence="3" id="KW-1185">Reference proteome</keyword>
<comment type="caution">
    <text evidence="2">The sequence shown here is derived from an EMBL/GenBank/DDBJ whole genome shotgun (WGS) entry which is preliminary data.</text>
</comment>
<feature type="compositionally biased region" description="Basic and acidic residues" evidence="1">
    <location>
        <begin position="1"/>
        <end position="32"/>
    </location>
</feature>
<evidence type="ECO:0000313" key="3">
    <source>
        <dbReference type="Proteomes" id="UP000292781"/>
    </source>
</evidence>